<name>A0AAU7DKG2_9BACT</name>
<evidence type="ECO:0000256" key="1">
    <source>
        <dbReference type="ARBA" id="ARBA00001946"/>
    </source>
</evidence>
<dbReference type="Gene3D" id="3.40.1190.10">
    <property type="entry name" value="Mur-like, catalytic domain"/>
    <property type="match status" value="1"/>
</dbReference>
<comment type="catalytic activity">
    <reaction evidence="21">
        <text>7,8-dihydropteroate + L-glutamate + ATP = 7,8-dihydrofolate + ADP + phosphate + H(+)</text>
        <dbReference type="Rhea" id="RHEA:23584"/>
        <dbReference type="ChEBI" id="CHEBI:15378"/>
        <dbReference type="ChEBI" id="CHEBI:17839"/>
        <dbReference type="ChEBI" id="CHEBI:29985"/>
        <dbReference type="ChEBI" id="CHEBI:30616"/>
        <dbReference type="ChEBI" id="CHEBI:43474"/>
        <dbReference type="ChEBI" id="CHEBI:57451"/>
        <dbReference type="ChEBI" id="CHEBI:456216"/>
        <dbReference type="EC" id="6.3.2.12"/>
    </reaction>
</comment>
<dbReference type="Gene3D" id="3.90.190.20">
    <property type="entry name" value="Mur ligase, C-terminal domain"/>
    <property type="match status" value="1"/>
</dbReference>
<dbReference type="GO" id="GO:0046656">
    <property type="term" value="P:folic acid biosynthetic process"/>
    <property type="evidence" value="ECO:0007669"/>
    <property type="project" value="UniProtKB-KW"/>
</dbReference>
<dbReference type="EC" id="6.3.2.17" evidence="7"/>
<dbReference type="Pfam" id="PF02875">
    <property type="entry name" value="Mur_ligase_C"/>
    <property type="match status" value="1"/>
</dbReference>
<proteinExistence type="inferred from homology"/>
<evidence type="ECO:0000256" key="17">
    <source>
        <dbReference type="ARBA" id="ARBA00032510"/>
    </source>
</evidence>
<dbReference type="InterPro" id="IPR036615">
    <property type="entry name" value="Mur_ligase_C_dom_sf"/>
</dbReference>
<feature type="compositionally biased region" description="Polar residues" evidence="22">
    <location>
        <begin position="240"/>
        <end position="262"/>
    </location>
</feature>
<dbReference type="InterPro" id="IPR001645">
    <property type="entry name" value="Folylpolyglutamate_synth"/>
</dbReference>
<comment type="catalytic activity">
    <reaction evidence="20">
        <text>(6R)-5,10-methylenetetrahydrofolyl-(gamma-L-Glu)(n) + L-glutamate + ATP = (6R)-5,10-methylenetetrahydrofolyl-(gamma-L-Glu)(n+1) + ADP + phosphate + H(+)</text>
        <dbReference type="Rhea" id="RHEA:51912"/>
        <dbReference type="Rhea" id="RHEA-COMP:13257"/>
        <dbReference type="Rhea" id="RHEA-COMP:13258"/>
        <dbReference type="ChEBI" id="CHEBI:15378"/>
        <dbReference type="ChEBI" id="CHEBI:29985"/>
        <dbReference type="ChEBI" id="CHEBI:30616"/>
        <dbReference type="ChEBI" id="CHEBI:43474"/>
        <dbReference type="ChEBI" id="CHEBI:136572"/>
        <dbReference type="ChEBI" id="CHEBI:456216"/>
        <dbReference type="EC" id="6.3.2.17"/>
    </reaction>
</comment>
<keyword evidence="13" id="KW-0460">Magnesium</keyword>
<dbReference type="InterPro" id="IPR018109">
    <property type="entry name" value="Folylpolyglutamate_synth_CS"/>
</dbReference>
<keyword evidence="14" id="KW-0289">Folate biosynthesis</keyword>
<evidence type="ECO:0000256" key="18">
    <source>
        <dbReference type="ARBA" id="ARBA00047493"/>
    </source>
</evidence>
<dbReference type="PANTHER" id="PTHR11136:SF0">
    <property type="entry name" value="DIHYDROFOLATE SYNTHETASE-RELATED"/>
    <property type="match status" value="1"/>
</dbReference>
<comment type="pathway">
    <text evidence="4">Cofactor biosynthesis; tetrahydrofolylpolyglutamate biosynthesis.</text>
</comment>
<dbReference type="PANTHER" id="PTHR11136">
    <property type="entry name" value="FOLYLPOLYGLUTAMATE SYNTHASE-RELATED"/>
    <property type="match status" value="1"/>
</dbReference>
<evidence type="ECO:0000256" key="4">
    <source>
        <dbReference type="ARBA" id="ARBA00005150"/>
    </source>
</evidence>
<accession>A0AAU7DKG2</accession>
<dbReference type="EC" id="6.3.2.12" evidence="6"/>
<gene>
    <name evidence="25" type="ORF">P8935_03215</name>
</gene>
<evidence type="ECO:0000256" key="5">
    <source>
        <dbReference type="ARBA" id="ARBA00008276"/>
    </source>
</evidence>
<organism evidence="25">
    <name type="scientific">Telmatobacter sp. DSM 110680</name>
    <dbReference type="NCBI Taxonomy" id="3036704"/>
    <lineage>
        <taxon>Bacteria</taxon>
        <taxon>Pseudomonadati</taxon>
        <taxon>Acidobacteriota</taxon>
        <taxon>Terriglobia</taxon>
        <taxon>Terriglobales</taxon>
        <taxon>Acidobacteriaceae</taxon>
        <taxon>Telmatobacter</taxon>
    </lineage>
</organism>
<evidence type="ECO:0000313" key="25">
    <source>
        <dbReference type="EMBL" id="XBH18349.1"/>
    </source>
</evidence>
<evidence type="ECO:0000256" key="21">
    <source>
        <dbReference type="ARBA" id="ARBA00049161"/>
    </source>
</evidence>
<dbReference type="InterPro" id="IPR013221">
    <property type="entry name" value="Mur_ligase_cen"/>
</dbReference>
<dbReference type="InterPro" id="IPR004101">
    <property type="entry name" value="Mur_ligase_C"/>
</dbReference>
<dbReference type="InterPro" id="IPR036565">
    <property type="entry name" value="Mur-like_cat_sf"/>
</dbReference>
<evidence type="ECO:0000256" key="3">
    <source>
        <dbReference type="ARBA" id="ARBA00004799"/>
    </source>
</evidence>
<evidence type="ECO:0000256" key="8">
    <source>
        <dbReference type="ARBA" id="ARBA00019357"/>
    </source>
</evidence>
<dbReference type="GO" id="GO:0004326">
    <property type="term" value="F:tetrahydrofolylpolyglutamate synthase activity"/>
    <property type="evidence" value="ECO:0007669"/>
    <property type="project" value="UniProtKB-EC"/>
</dbReference>
<keyword evidence="9 25" id="KW-0436">Ligase</keyword>
<dbReference type="FunFam" id="3.40.1190.10:FF:000011">
    <property type="entry name" value="Folylpolyglutamate synthase/dihydrofolate synthase"/>
    <property type="match status" value="1"/>
</dbReference>
<dbReference type="GO" id="GO:0005737">
    <property type="term" value="C:cytoplasm"/>
    <property type="evidence" value="ECO:0007669"/>
    <property type="project" value="TreeGrafter"/>
</dbReference>
<reference evidence="25" key="1">
    <citation type="submission" date="2023-03" db="EMBL/GenBank/DDBJ databases">
        <title>Edaphobacter sp.</title>
        <authorList>
            <person name="Huber K.J."/>
            <person name="Papendorf J."/>
            <person name="Pilke C."/>
            <person name="Bunk B."/>
            <person name="Sproeer C."/>
            <person name="Pester M."/>
        </authorList>
    </citation>
    <scope>NUCLEOTIDE SEQUENCE</scope>
    <source>
        <strain evidence="25">DSM 110680</strain>
    </source>
</reference>
<evidence type="ECO:0000256" key="19">
    <source>
        <dbReference type="ARBA" id="ARBA00047808"/>
    </source>
</evidence>
<dbReference type="SUPFAM" id="SSF53623">
    <property type="entry name" value="MurD-like peptide ligases, catalytic domain"/>
    <property type="match status" value="1"/>
</dbReference>
<evidence type="ECO:0000256" key="2">
    <source>
        <dbReference type="ARBA" id="ARBA00002714"/>
    </source>
</evidence>
<evidence type="ECO:0000256" key="20">
    <source>
        <dbReference type="ARBA" id="ARBA00049035"/>
    </source>
</evidence>
<dbReference type="GO" id="GO:0005524">
    <property type="term" value="F:ATP binding"/>
    <property type="evidence" value="ECO:0007669"/>
    <property type="project" value="UniProtKB-KW"/>
</dbReference>
<dbReference type="NCBIfam" id="TIGR01499">
    <property type="entry name" value="folC"/>
    <property type="match status" value="1"/>
</dbReference>
<evidence type="ECO:0000256" key="10">
    <source>
        <dbReference type="ARBA" id="ARBA00022723"/>
    </source>
</evidence>
<evidence type="ECO:0000256" key="13">
    <source>
        <dbReference type="ARBA" id="ARBA00022842"/>
    </source>
</evidence>
<keyword evidence="10" id="KW-0479">Metal-binding</keyword>
<keyword evidence="12" id="KW-0067">ATP-binding</keyword>
<evidence type="ECO:0000256" key="6">
    <source>
        <dbReference type="ARBA" id="ARBA00013023"/>
    </source>
</evidence>
<feature type="domain" description="Mur ligase C-terminal" evidence="23">
    <location>
        <begin position="343"/>
        <end position="458"/>
    </location>
</feature>
<dbReference type="Pfam" id="PF08245">
    <property type="entry name" value="Mur_ligase_M"/>
    <property type="match status" value="1"/>
</dbReference>
<dbReference type="EMBL" id="CP121196">
    <property type="protein sequence ID" value="XBH18349.1"/>
    <property type="molecule type" value="Genomic_DNA"/>
</dbReference>
<evidence type="ECO:0000256" key="12">
    <source>
        <dbReference type="ARBA" id="ARBA00022840"/>
    </source>
</evidence>
<evidence type="ECO:0000256" key="16">
    <source>
        <dbReference type="ARBA" id="ARBA00030592"/>
    </source>
</evidence>
<evidence type="ECO:0000256" key="11">
    <source>
        <dbReference type="ARBA" id="ARBA00022741"/>
    </source>
</evidence>
<evidence type="ECO:0000256" key="7">
    <source>
        <dbReference type="ARBA" id="ARBA00013025"/>
    </source>
</evidence>
<dbReference type="AlphaFoldDB" id="A0AAU7DKG2"/>
<evidence type="ECO:0000256" key="9">
    <source>
        <dbReference type="ARBA" id="ARBA00022598"/>
    </source>
</evidence>
<dbReference type="RefSeq" id="WP_348263573.1">
    <property type="nucleotide sequence ID" value="NZ_CP121196.1"/>
</dbReference>
<evidence type="ECO:0000259" key="24">
    <source>
        <dbReference type="Pfam" id="PF08245"/>
    </source>
</evidence>
<dbReference type="SUPFAM" id="SSF53244">
    <property type="entry name" value="MurD-like peptide ligases, peptide-binding domain"/>
    <property type="match status" value="1"/>
</dbReference>
<sequence length="490" mass="52282">MSYQSAIDHLAAMAPELAIQTGQTRRKFSLEEFAVLLQGLGNPHRTFPSVLIAGTNGKGSTAATLAAILTASGLRTGLYTSPHLSRPNERIRIDGTEICDADFAEKFFRVRSTAQKLVEEKKLAQAPSFFETLTAMAFLHFSEPAIEIAVLEVGLGGRLDATNIVEPLLSIITDISFDHMEWLGSTISEITREKAGILRNGGTLVTLPQHPEANQVLGEVAMNLSVLGVSAVPFMPPTEPQSSSAPPRLSTVGTAPTGTQSSHHSEQQRTYRVEVLGQPIEVASPLRGAHQHRNVALAIAAAVELAISHGFPVTPNSIAEGIRNTSWPARLERIQFENPGDSKTSEFILDVAHNPAGAWALRAGLRELLPDANLGTLVFSCLRDKPVVEMAQILFPIFEEVIFAPISSTRATPVRDLLAAAASTGTTAFAAASVGQAIELALEHAQAHPAKPIVVSGSVYLVGDVRTRLLAKTSQVAAPSQTAERVGQHP</sequence>
<comment type="pathway">
    <text evidence="3">Cofactor biosynthesis; tetrahydrofolate biosynthesis; 7,8-dihydrofolate from 2-amino-4-hydroxy-6-hydroxymethyl-7,8-dihydropteridine diphosphate and 4-aminobenzoate: step 2/2.</text>
</comment>
<comment type="catalytic activity">
    <reaction evidence="19">
        <text>10-formyltetrahydrofolyl-(gamma-L-Glu)(n) + L-glutamate + ATP = 10-formyltetrahydrofolyl-(gamma-L-Glu)(n+1) + ADP + phosphate + H(+)</text>
        <dbReference type="Rhea" id="RHEA:51904"/>
        <dbReference type="Rhea" id="RHEA-COMP:13088"/>
        <dbReference type="Rhea" id="RHEA-COMP:14300"/>
        <dbReference type="ChEBI" id="CHEBI:15378"/>
        <dbReference type="ChEBI" id="CHEBI:29985"/>
        <dbReference type="ChEBI" id="CHEBI:30616"/>
        <dbReference type="ChEBI" id="CHEBI:43474"/>
        <dbReference type="ChEBI" id="CHEBI:134413"/>
        <dbReference type="ChEBI" id="CHEBI:456216"/>
        <dbReference type="EC" id="6.3.2.17"/>
    </reaction>
</comment>
<evidence type="ECO:0000259" key="23">
    <source>
        <dbReference type="Pfam" id="PF02875"/>
    </source>
</evidence>
<evidence type="ECO:0000256" key="14">
    <source>
        <dbReference type="ARBA" id="ARBA00022909"/>
    </source>
</evidence>
<comment type="cofactor">
    <cofactor evidence="1">
        <name>Mg(2+)</name>
        <dbReference type="ChEBI" id="CHEBI:18420"/>
    </cofactor>
</comment>
<evidence type="ECO:0000256" key="15">
    <source>
        <dbReference type="ARBA" id="ARBA00030048"/>
    </source>
</evidence>
<comment type="similarity">
    <text evidence="5">Belongs to the folylpolyglutamate synthase family.</text>
</comment>
<dbReference type="GO" id="GO:0046872">
    <property type="term" value="F:metal ion binding"/>
    <property type="evidence" value="ECO:0007669"/>
    <property type="project" value="UniProtKB-KW"/>
</dbReference>
<dbReference type="PROSITE" id="PS01012">
    <property type="entry name" value="FOLYLPOLYGLU_SYNT_2"/>
    <property type="match status" value="1"/>
</dbReference>
<feature type="domain" description="Mur ligase central" evidence="24">
    <location>
        <begin position="52"/>
        <end position="206"/>
    </location>
</feature>
<keyword evidence="11" id="KW-0547">Nucleotide-binding</keyword>
<protein>
    <recommendedName>
        <fullName evidence="8">Dihydrofolate synthase/folylpolyglutamate synthase</fullName>
        <ecNumber evidence="6">6.3.2.12</ecNumber>
        <ecNumber evidence="7">6.3.2.17</ecNumber>
    </recommendedName>
    <alternativeName>
        <fullName evidence="17">Folylpoly-gamma-glutamate synthetase-dihydrofolate synthetase</fullName>
    </alternativeName>
    <alternativeName>
        <fullName evidence="15">Folylpolyglutamate synthetase</fullName>
    </alternativeName>
    <alternativeName>
        <fullName evidence="16">Tetrahydrofolylpolyglutamate synthase</fullName>
    </alternativeName>
</protein>
<feature type="region of interest" description="Disordered" evidence="22">
    <location>
        <begin position="237"/>
        <end position="269"/>
    </location>
</feature>
<comment type="function">
    <text evidence="2">Functions in two distinct reactions of the de novo folate biosynthetic pathway. Catalyzes the addition of a glutamate residue to dihydropteroate (7,8-dihydropteroate or H2Pte) to form dihydrofolate (7,8-dihydrofolate monoglutamate or H2Pte-Glu). Also catalyzes successive additions of L-glutamate to tetrahydrofolate or 10-formyltetrahydrofolate or 5,10-methylenetetrahydrofolate, leading to folylpolyglutamate derivatives.</text>
</comment>
<evidence type="ECO:0000256" key="22">
    <source>
        <dbReference type="SAM" id="MobiDB-lite"/>
    </source>
</evidence>
<comment type="catalytic activity">
    <reaction evidence="18">
        <text>(6S)-5,6,7,8-tetrahydrofolyl-(gamma-L-Glu)(n) + L-glutamate + ATP = (6S)-5,6,7,8-tetrahydrofolyl-(gamma-L-Glu)(n+1) + ADP + phosphate + H(+)</text>
        <dbReference type="Rhea" id="RHEA:10580"/>
        <dbReference type="Rhea" id="RHEA-COMP:14738"/>
        <dbReference type="Rhea" id="RHEA-COMP:14740"/>
        <dbReference type="ChEBI" id="CHEBI:15378"/>
        <dbReference type="ChEBI" id="CHEBI:29985"/>
        <dbReference type="ChEBI" id="CHEBI:30616"/>
        <dbReference type="ChEBI" id="CHEBI:43474"/>
        <dbReference type="ChEBI" id="CHEBI:141005"/>
        <dbReference type="ChEBI" id="CHEBI:456216"/>
        <dbReference type="EC" id="6.3.2.17"/>
    </reaction>
</comment>
<dbReference type="GO" id="GO:0008841">
    <property type="term" value="F:dihydrofolate synthase activity"/>
    <property type="evidence" value="ECO:0007669"/>
    <property type="project" value="UniProtKB-EC"/>
</dbReference>